<dbReference type="VEuPathDB" id="TrichDB:TVAG_062740"/>
<reference evidence="1" key="1">
    <citation type="submission" date="2006-10" db="EMBL/GenBank/DDBJ databases">
        <authorList>
            <person name="Amadeo P."/>
            <person name="Zhao Q."/>
            <person name="Wortman J."/>
            <person name="Fraser-Liggett C."/>
            <person name="Carlton J."/>
        </authorList>
    </citation>
    <scope>NUCLEOTIDE SEQUENCE</scope>
    <source>
        <strain evidence="1">G3</strain>
    </source>
</reference>
<keyword evidence="2" id="KW-1185">Reference proteome</keyword>
<dbReference type="EMBL" id="DS113216">
    <property type="protein sequence ID" value="EAY18669.1"/>
    <property type="molecule type" value="Genomic_DNA"/>
</dbReference>
<dbReference type="VEuPathDB" id="TrichDB:TVAGG3_0580820"/>
<dbReference type="InParanoid" id="A2DLN6"/>
<evidence type="ECO:0000313" key="1">
    <source>
        <dbReference type="EMBL" id="EAY18669.1"/>
    </source>
</evidence>
<accession>A2DLN6</accession>
<proteinExistence type="predicted"/>
<organism evidence="1 2">
    <name type="scientific">Trichomonas vaginalis (strain ATCC PRA-98 / G3)</name>
    <dbReference type="NCBI Taxonomy" id="412133"/>
    <lineage>
        <taxon>Eukaryota</taxon>
        <taxon>Metamonada</taxon>
        <taxon>Parabasalia</taxon>
        <taxon>Trichomonadida</taxon>
        <taxon>Trichomonadidae</taxon>
        <taxon>Trichomonas</taxon>
    </lineage>
</organism>
<dbReference type="AlphaFoldDB" id="A2DLN6"/>
<dbReference type="RefSeq" id="XP_001579655.1">
    <property type="nucleotide sequence ID" value="XM_001579605.1"/>
</dbReference>
<evidence type="ECO:0000313" key="2">
    <source>
        <dbReference type="Proteomes" id="UP000001542"/>
    </source>
</evidence>
<dbReference type="Proteomes" id="UP000001542">
    <property type="component" value="Unassembled WGS sequence"/>
</dbReference>
<protein>
    <submittedName>
        <fullName evidence="1">Uncharacterized protein</fullName>
    </submittedName>
</protein>
<name>A2DLN6_TRIV3</name>
<reference evidence="1" key="2">
    <citation type="journal article" date="2007" name="Science">
        <title>Draft genome sequence of the sexually transmitted pathogen Trichomonas vaginalis.</title>
        <authorList>
            <person name="Carlton J.M."/>
            <person name="Hirt R.P."/>
            <person name="Silva J.C."/>
            <person name="Delcher A.L."/>
            <person name="Schatz M."/>
            <person name="Zhao Q."/>
            <person name="Wortman J.R."/>
            <person name="Bidwell S.L."/>
            <person name="Alsmark U.C.M."/>
            <person name="Besteiro S."/>
            <person name="Sicheritz-Ponten T."/>
            <person name="Noel C.J."/>
            <person name="Dacks J.B."/>
            <person name="Foster P.G."/>
            <person name="Simillion C."/>
            <person name="Van de Peer Y."/>
            <person name="Miranda-Saavedra D."/>
            <person name="Barton G.J."/>
            <person name="Westrop G.D."/>
            <person name="Mueller S."/>
            <person name="Dessi D."/>
            <person name="Fiori P.L."/>
            <person name="Ren Q."/>
            <person name="Paulsen I."/>
            <person name="Zhang H."/>
            <person name="Bastida-Corcuera F.D."/>
            <person name="Simoes-Barbosa A."/>
            <person name="Brown M.T."/>
            <person name="Hayes R.D."/>
            <person name="Mukherjee M."/>
            <person name="Okumura C.Y."/>
            <person name="Schneider R."/>
            <person name="Smith A.J."/>
            <person name="Vanacova S."/>
            <person name="Villalvazo M."/>
            <person name="Haas B.J."/>
            <person name="Pertea M."/>
            <person name="Feldblyum T.V."/>
            <person name="Utterback T.R."/>
            <person name="Shu C.L."/>
            <person name="Osoegawa K."/>
            <person name="de Jong P.J."/>
            <person name="Hrdy I."/>
            <person name="Horvathova L."/>
            <person name="Zubacova Z."/>
            <person name="Dolezal P."/>
            <person name="Malik S.B."/>
            <person name="Logsdon J.M. Jr."/>
            <person name="Henze K."/>
            <person name="Gupta A."/>
            <person name="Wang C.C."/>
            <person name="Dunne R.L."/>
            <person name="Upcroft J.A."/>
            <person name="Upcroft P."/>
            <person name="White O."/>
            <person name="Salzberg S.L."/>
            <person name="Tang P."/>
            <person name="Chiu C.-H."/>
            <person name="Lee Y.-S."/>
            <person name="Embley T.M."/>
            <person name="Coombs G.H."/>
            <person name="Mottram J.C."/>
            <person name="Tachezy J."/>
            <person name="Fraser-Liggett C.M."/>
            <person name="Johnson P.J."/>
        </authorList>
    </citation>
    <scope>NUCLEOTIDE SEQUENCE [LARGE SCALE GENOMIC DNA]</scope>
    <source>
        <strain evidence="1">G3</strain>
    </source>
</reference>
<dbReference type="KEGG" id="tva:5464183"/>
<gene>
    <name evidence="1" type="ORF">TVAG_062740</name>
</gene>
<sequence>MELNKAWDPIYKYIVNNGSLTLRIPDEYPPKPGNTGPLGCIWAVPDAPHASNKYTP</sequence>